<proteinExistence type="predicted"/>
<evidence type="ECO:0000313" key="2">
    <source>
        <dbReference type="EMBL" id="OZC04451.1"/>
    </source>
</evidence>
<feature type="transmembrane region" description="Helical" evidence="1">
    <location>
        <begin position="98"/>
        <end position="122"/>
    </location>
</feature>
<feature type="transmembrane region" description="Helical" evidence="1">
    <location>
        <begin position="74"/>
        <end position="92"/>
    </location>
</feature>
<evidence type="ECO:0000256" key="1">
    <source>
        <dbReference type="SAM" id="Phobius"/>
    </source>
</evidence>
<feature type="transmembrane region" description="Helical" evidence="1">
    <location>
        <begin position="46"/>
        <end position="67"/>
    </location>
</feature>
<gene>
    <name evidence="2" type="ORF">BSZ36_16560</name>
</gene>
<keyword evidence="1" id="KW-0472">Membrane</keyword>
<keyword evidence="3" id="KW-1185">Reference proteome</keyword>
<sequence length="144" mass="15558">MTHARLRLFARLALAAVWLVEGAVLKVWLREPTELAIVADSRLWVVSPVWTLVAIGWLEIAAGVVLLSGWRERPAVLVTTLAMFAITAGVVWTDPTTLLAPLTGVFKNGALAVCATVVWTLSDAPARARLARGSRGLRRRPLAA</sequence>
<dbReference type="Proteomes" id="UP000216446">
    <property type="component" value="Unassembled WGS sequence"/>
</dbReference>
<dbReference type="Pfam" id="PF13781">
    <property type="entry name" value="DoxX_3"/>
    <property type="match status" value="1"/>
</dbReference>
<dbReference type="RefSeq" id="WP_094550931.1">
    <property type="nucleotide sequence ID" value="NZ_MQWB01000001.1"/>
</dbReference>
<comment type="caution">
    <text evidence="2">The sequence shown here is derived from an EMBL/GenBank/DDBJ whole genome shotgun (WGS) entry which is preliminary data.</text>
</comment>
<name>A0A259U3B4_9BACT</name>
<dbReference type="OrthoDB" id="6199084at2"/>
<dbReference type="AlphaFoldDB" id="A0A259U3B4"/>
<evidence type="ECO:0008006" key="4">
    <source>
        <dbReference type="Google" id="ProtNLM"/>
    </source>
</evidence>
<dbReference type="EMBL" id="MQWB01000001">
    <property type="protein sequence ID" value="OZC04451.1"/>
    <property type="molecule type" value="Genomic_DNA"/>
</dbReference>
<accession>A0A259U3B4</accession>
<evidence type="ECO:0000313" key="3">
    <source>
        <dbReference type="Proteomes" id="UP000216446"/>
    </source>
</evidence>
<organism evidence="2 3">
    <name type="scientific">Rubricoccus marinus</name>
    <dbReference type="NCBI Taxonomy" id="716817"/>
    <lineage>
        <taxon>Bacteria</taxon>
        <taxon>Pseudomonadati</taxon>
        <taxon>Rhodothermota</taxon>
        <taxon>Rhodothermia</taxon>
        <taxon>Rhodothermales</taxon>
        <taxon>Rubricoccaceae</taxon>
        <taxon>Rubricoccus</taxon>
    </lineage>
</organism>
<protein>
    <recommendedName>
        <fullName evidence="4">DoxX family protein</fullName>
    </recommendedName>
</protein>
<dbReference type="InParanoid" id="A0A259U3B4"/>
<reference evidence="2 3" key="1">
    <citation type="submission" date="2016-11" db="EMBL/GenBank/DDBJ databases">
        <title>Study of marine rhodopsin-containing bacteria.</title>
        <authorList>
            <person name="Yoshizawa S."/>
            <person name="Kumagai Y."/>
            <person name="Kogure K."/>
        </authorList>
    </citation>
    <scope>NUCLEOTIDE SEQUENCE [LARGE SCALE GENOMIC DNA]</scope>
    <source>
        <strain evidence="2 3">SG-29</strain>
    </source>
</reference>
<keyword evidence="1" id="KW-1133">Transmembrane helix</keyword>
<dbReference type="InterPro" id="IPR025695">
    <property type="entry name" value="DoxX-like"/>
</dbReference>
<keyword evidence="1" id="KW-0812">Transmembrane</keyword>